<evidence type="ECO:0000313" key="2">
    <source>
        <dbReference type="EMBL" id="HDI82669.1"/>
    </source>
</evidence>
<dbReference type="EMBL" id="DQWE01000119">
    <property type="protein sequence ID" value="HDI82669.1"/>
    <property type="molecule type" value="Genomic_DNA"/>
</dbReference>
<dbReference type="InterPro" id="IPR000600">
    <property type="entry name" value="ROK"/>
</dbReference>
<comment type="similarity">
    <text evidence="1">Belongs to the ROK (NagC/XylR) family.</text>
</comment>
<accession>A0A7C0VB93</accession>
<gene>
    <name evidence="2" type="ORF">ENF18_02615</name>
</gene>
<dbReference type="AlphaFoldDB" id="A0A7C0VB93"/>
<dbReference type="Pfam" id="PF00480">
    <property type="entry name" value="ROK"/>
    <property type="match status" value="1"/>
</dbReference>
<reference evidence="2" key="1">
    <citation type="journal article" date="2020" name="mSystems">
        <title>Genome- and Community-Level Interaction Insights into Carbon Utilization and Element Cycling Functions of Hydrothermarchaeota in Hydrothermal Sediment.</title>
        <authorList>
            <person name="Zhou Z."/>
            <person name="Liu Y."/>
            <person name="Xu W."/>
            <person name="Pan J."/>
            <person name="Luo Z.H."/>
            <person name="Li M."/>
        </authorList>
    </citation>
    <scope>NUCLEOTIDE SEQUENCE [LARGE SCALE GENOMIC DNA]</scope>
    <source>
        <strain evidence="2">HyVt-102</strain>
    </source>
</reference>
<sequence>MVIEREDSIGKKTIISFDVGGHYIKYARIVDGKSERLRKIETNREDVLSSLYSILDNAEKFHGISVGFPGFVNNGVVMYPPNFPAIEILPVQEILHQRYNVPVVVENDANLYALGEYTAGAGKESKNMVLFTLGTGVGGGIVIDGEIYRGSRGFAGELGHIIINPDGPLCGCGMRGCLEAYIGAERIIETFVGYRRKGFASVLEYPESVKEIYLAAMNGDPLSRFIFSLVGKYLGLAIVSLVNILDPDLFVIGGGISGAWKFIKVGVEEVLSQRLIEGVKVKRGKLGDRAGIIGGWYLLEKYGQHQASRTH</sequence>
<dbReference type="SUPFAM" id="SSF53067">
    <property type="entry name" value="Actin-like ATPase domain"/>
    <property type="match status" value="1"/>
</dbReference>
<protein>
    <submittedName>
        <fullName evidence="2">ROK family protein</fullName>
    </submittedName>
</protein>
<dbReference type="PANTHER" id="PTHR18964">
    <property type="entry name" value="ROK (REPRESSOR, ORF, KINASE) FAMILY"/>
    <property type="match status" value="1"/>
</dbReference>
<dbReference type="Proteomes" id="UP000885847">
    <property type="component" value="Unassembled WGS sequence"/>
</dbReference>
<comment type="caution">
    <text evidence="2">The sequence shown here is derived from an EMBL/GenBank/DDBJ whole genome shotgun (WGS) entry which is preliminary data.</text>
</comment>
<dbReference type="InterPro" id="IPR043129">
    <property type="entry name" value="ATPase_NBD"/>
</dbReference>
<dbReference type="InterPro" id="IPR049874">
    <property type="entry name" value="ROK_cs"/>
</dbReference>
<evidence type="ECO:0000256" key="1">
    <source>
        <dbReference type="ARBA" id="ARBA00006479"/>
    </source>
</evidence>
<name>A0A7C0VB93_UNCW3</name>
<dbReference type="Gene3D" id="3.30.420.40">
    <property type="match status" value="2"/>
</dbReference>
<organism evidence="2">
    <name type="scientific">candidate division WOR-3 bacterium</name>
    <dbReference type="NCBI Taxonomy" id="2052148"/>
    <lineage>
        <taxon>Bacteria</taxon>
        <taxon>Bacteria division WOR-3</taxon>
    </lineage>
</organism>
<dbReference type="PANTHER" id="PTHR18964:SF149">
    <property type="entry name" value="BIFUNCTIONAL UDP-N-ACETYLGLUCOSAMINE 2-EPIMERASE_N-ACETYLMANNOSAMINE KINASE"/>
    <property type="match status" value="1"/>
</dbReference>
<proteinExistence type="inferred from homology"/>
<dbReference type="PROSITE" id="PS01125">
    <property type="entry name" value="ROK"/>
    <property type="match status" value="1"/>
</dbReference>